<name>A0A2U0HXL4_9FLAO</name>
<accession>A0A2U0HXL4</accession>
<proteinExistence type="predicted"/>
<evidence type="ECO:0000313" key="2">
    <source>
        <dbReference type="Proteomes" id="UP000245962"/>
    </source>
</evidence>
<sequence length="61" mass="7237">MFETVSEFSILRMQKQNALTGLNFCLKIRFTLLVAKLQLFLLRQFNFTSFFIVLIKIYRAA</sequence>
<protein>
    <submittedName>
        <fullName evidence="1">Uncharacterized protein</fullName>
    </submittedName>
</protein>
<comment type="caution">
    <text evidence="1">The sequence shown here is derived from an EMBL/GenBank/DDBJ whole genome shotgun (WGS) entry which is preliminary data.</text>
</comment>
<gene>
    <name evidence="1" type="ORF">DDV96_13015</name>
</gene>
<organism evidence="1 2">
    <name type="scientific">Marixanthomonas spongiae</name>
    <dbReference type="NCBI Taxonomy" id="2174845"/>
    <lineage>
        <taxon>Bacteria</taxon>
        <taxon>Pseudomonadati</taxon>
        <taxon>Bacteroidota</taxon>
        <taxon>Flavobacteriia</taxon>
        <taxon>Flavobacteriales</taxon>
        <taxon>Flavobacteriaceae</taxon>
        <taxon>Marixanthomonas</taxon>
    </lineage>
</organism>
<keyword evidence="2" id="KW-1185">Reference proteome</keyword>
<dbReference type="EMBL" id="QEHR01000008">
    <property type="protein sequence ID" value="PVW13568.1"/>
    <property type="molecule type" value="Genomic_DNA"/>
</dbReference>
<evidence type="ECO:0000313" key="1">
    <source>
        <dbReference type="EMBL" id="PVW13568.1"/>
    </source>
</evidence>
<reference evidence="1 2" key="1">
    <citation type="submission" date="2018-04" db="EMBL/GenBank/DDBJ databases">
        <title>Marixanthomonas spongiae HN-E44 sp. nov., isolated from a marine sponge.</title>
        <authorList>
            <person name="Luo L."/>
            <person name="Zhuang L."/>
        </authorList>
    </citation>
    <scope>NUCLEOTIDE SEQUENCE [LARGE SCALE GENOMIC DNA]</scope>
    <source>
        <strain evidence="1 2">HN-E44</strain>
    </source>
</reference>
<dbReference type="AlphaFoldDB" id="A0A2U0HXL4"/>
<dbReference type="Proteomes" id="UP000245962">
    <property type="component" value="Unassembled WGS sequence"/>
</dbReference>